<sequence length="485" mass="54030">MVEVRLTPQRSRPRPAVTAPHVRALLDEAYRAARAAPRDPDLRVDLAEALLSARQARRVSRHLRRALALASREWGGLGRVGEVLFRLGEHKAAAQVFGRAHALGVLAARPHRTYAALLHEAGETRAAKRMLACSALLEPLRRPPAPDKDRPQVLRARCFDNSRYQVARSRRTGLWSRSLKSGHFSLSDLLRPGAVDLHVLTAWGDSLATLERLPKVDVVLNTIACADLNGPQLKNLDAFLARFPDLPVVNPPALVLGTTRRANSLRLPLIDGVRFPRTLALEVAEDRTATLRRIEGEGLGYPVILRVAGTQTGLTMEKLDDTAAVRAYLEARRPGETLNAIEYIDLRDGDGHFRKTRCFFVDGRFFPVASLTSDSWQIHSGDRYRVMDKDRAAQERERHYLTDPAGHLGARAMAALHGIADQLGLDFMGIDFHLDDDGGITVFEANAAMRHNYDHVRAFPYTRPHLDRVTEAFEAMIRRRAGLFG</sequence>
<dbReference type="STRING" id="314256.OG2516_18485"/>
<organism evidence="1 2">
    <name type="scientific">Oceanicola granulosus (strain ATCC BAA-861 / DSM 15982 / KCTC 12143 / HTCC2516)</name>
    <dbReference type="NCBI Taxonomy" id="314256"/>
    <lineage>
        <taxon>Bacteria</taxon>
        <taxon>Pseudomonadati</taxon>
        <taxon>Pseudomonadota</taxon>
        <taxon>Alphaproteobacteria</taxon>
        <taxon>Rhodobacterales</taxon>
        <taxon>Roseobacteraceae</taxon>
        <taxon>Oceanicola</taxon>
    </lineage>
</organism>
<protein>
    <recommendedName>
        <fullName evidence="3">ATP-grasp domain-containing protein</fullName>
    </recommendedName>
</protein>
<dbReference type="Gene3D" id="1.25.40.10">
    <property type="entry name" value="Tetratricopeptide repeat domain"/>
    <property type="match status" value="1"/>
</dbReference>
<accession>Q2CHF9</accession>
<reference evidence="1 2" key="1">
    <citation type="journal article" date="2010" name="J. Bacteriol.">
        <title>Genome sequences of Oceanicola granulosus HTCC2516(T) and Oceanicola batsensis HTCC2597(TDelta).</title>
        <authorList>
            <person name="Thrash J.C."/>
            <person name="Cho J.C."/>
            <person name="Vergin K.L."/>
            <person name="Giovannoni S.J."/>
        </authorList>
    </citation>
    <scope>NUCLEOTIDE SEQUENCE [LARGE SCALE GENOMIC DNA]</scope>
    <source>
        <strain evidence="2">ATCC BAA-861 / DSM 15982 / KCTC 12143 / HTCC2516</strain>
    </source>
</reference>
<dbReference type="OrthoDB" id="460582at2"/>
<proteinExistence type="predicted"/>
<evidence type="ECO:0000313" key="2">
    <source>
        <dbReference type="Proteomes" id="UP000003635"/>
    </source>
</evidence>
<evidence type="ECO:0008006" key="3">
    <source>
        <dbReference type="Google" id="ProtNLM"/>
    </source>
</evidence>
<dbReference type="HOGENOM" id="CLU_562397_0_0_5"/>
<dbReference type="AlphaFoldDB" id="Q2CHF9"/>
<dbReference type="RefSeq" id="WP_007256998.1">
    <property type="nucleotide sequence ID" value="NZ_CH724110.1"/>
</dbReference>
<dbReference type="eggNOG" id="COG0189">
    <property type="taxonomic scope" value="Bacteria"/>
</dbReference>
<comment type="caution">
    <text evidence="1">The sequence shown here is derived from an EMBL/GenBank/DDBJ whole genome shotgun (WGS) entry which is preliminary data.</text>
</comment>
<dbReference type="SUPFAM" id="SSF56059">
    <property type="entry name" value="Glutathione synthetase ATP-binding domain-like"/>
    <property type="match status" value="1"/>
</dbReference>
<dbReference type="EMBL" id="AAOT01000006">
    <property type="protein sequence ID" value="EAR52080.1"/>
    <property type="molecule type" value="Genomic_DNA"/>
</dbReference>
<name>Q2CHF9_OCEGH</name>
<dbReference type="SUPFAM" id="SSF48452">
    <property type="entry name" value="TPR-like"/>
    <property type="match status" value="1"/>
</dbReference>
<gene>
    <name evidence="1" type="ORF">OG2516_18485</name>
</gene>
<evidence type="ECO:0000313" key="1">
    <source>
        <dbReference type="EMBL" id="EAR52080.1"/>
    </source>
</evidence>
<dbReference type="Proteomes" id="UP000003635">
    <property type="component" value="Unassembled WGS sequence"/>
</dbReference>
<keyword evidence="2" id="KW-1185">Reference proteome</keyword>
<dbReference type="InterPro" id="IPR011990">
    <property type="entry name" value="TPR-like_helical_dom_sf"/>
</dbReference>